<dbReference type="InterPro" id="IPR014746">
    <property type="entry name" value="Gln_synth/guanido_kin_cat_dom"/>
</dbReference>
<dbReference type="PANTHER" id="PTHR43785">
    <property type="entry name" value="GAMMA-GLUTAMYLPUTRESCINE SYNTHETASE"/>
    <property type="match status" value="1"/>
</dbReference>
<dbReference type="EMBL" id="VWNA01000003">
    <property type="protein sequence ID" value="MQT15253.1"/>
    <property type="molecule type" value="Genomic_DNA"/>
</dbReference>
<accession>A0A6A7Y7K2</accession>
<dbReference type="SUPFAM" id="SSF55931">
    <property type="entry name" value="Glutamine synthetase/guanido kinase"/>
    <property type="match status" value="1"/>
</dbReference>
<name>A0A6A7Y7K2_9HYPH</name>
<evidence type="ECO:0000256" key="3">
    <source>
        <dbReference type="RuleBase" id="RU000384"/>
    </source>
</evidence>
<dbReference type="GO" id="GO:0004356">
    <property type="term" value="F:glutamine synthetase activity"/>
    <property type="evidence" value="ECO:0007669"/>
    <property type="project" value="InterPro"/>
</dbReference>
<keyword evidence="6" id="KW-1185">Reference proteome</keyword>
<dbReference type="Proteomes" id="UP000332515">
    <property type="component" value="Unassembled WGS sequence"/>
</dbReference>
<evidence type="ECO:0000313" key="6">
    <source>
        <dbReference type="Proteomes" id="UP000332515"/>
    </source>
</evidence>
<comment type="similarity">
    <text evidence="2 3">Belongs to the glutamine synthetase family.</text>
</comment>
<dbReference type="RefSeq" id="WP_153490073.1">
    <property type="nucleotide sequence ID" value="NZ_VWNA01000003.1"/>
</dbReference>
<evidence type="ECO:0000256" key="2">
    <source>
        <dbReference type="PROSITE-ProRule" id="PRU01331"/>
    </source>
</evidence>
<sequence length="447" mass="48783">MTDRHNAARQLETGLAALDARDVHIGIFDPDGVFRHKQVSADKAVKLAAKGYPFCEVLYCWDTAEKTYDSGAYIDRPATLFAENLRRYPFADKAAVCIADFEGDFGALSPRTQALRMIAELGALGFDVNAAFEFEFFVFDETPESLRAKDFTGLDHFAQGNRTYSLQTTALYGDLIGGLRQTMETLGIEIEAIHTELGPGCFEAPLHHAKGIKAADDAALFKNFAKAYFLRNGLTAAFMSKLSPDLAGQSGHLHVSLTRPDGTPAFHDAAEPEGLSRTARHFIGGLVALMPEMLAMCSHTVNAYKRMVPGAWAPTAANWGVQNRTAAVRVINDAPEATRVEFRVPSADTNPYLSLAMCLGAGLWGIRNEIEPPPGSRANLYAATPDPAAVFPSDLGRAAERFAASAPARALFGDAFVDAFAAARRFEDAEYRRHVSPWEIRRYLEVV</sequence>
<feature type="domain" description="GS catalytic" evidence="4">
    <location>
        <begin position="110"/>
        <end position="447"/>
    </location>
</feature>
<protein>
    <submittedName>
        <fullName evidence="5">Glutamine synthetase</fullName>
    </submittedName>
</protein>
<dbReference type="InterPro" id="IPR008146">
    <property type="entry name" value="Gln_synth_cat_dom"/>
</dbReference>
<reference evidence="5 6" key="1">
    <citation type="submission" date="2019-09" db="EMBL/GenBank/DDBJ databases">
        <title>Segnochrobactrum spirostomi gen. nov., sp. nov., isolated from the ciliate Spirostomum cf. yagiui and description of a novel family, Segnochrobactraceae fam. nov. within the order Rhizobiales of the class Alphaproteobacteria.</title>
        <authorList>
            <person name="Akter S."/>
            <person name="Shazib S.U.A."/>
            <person name="Shin M.K."/>
        </authorList>
    </citation>
    <scope>NUCLEOTIDE SEQUENCE [LARGE SCALE GENOMIC DNA]</scope>
    <source>
        <strain evidence="5 6">Sp-1</strain>
    </source>
</reference>
<keyword evidence="1" id="KW-0436">Ligase</keyword>
<evidence type="ECO:0000259" key="4">
    <source>
        <dbReference type="PROSITE" id="PS51987"/>
    </source>
</evidence>
<proteinExistence type="inferred from homology"/>
<dbReference type="Pfam" id="PF00120">
    <property type="entry name" value="Gln-synt_C"/>
    <property type="match status" value="1"/>
</dbReference>
<dbReference type="SMART" id="SM01230">
    <property type="entry name" value="Gln-synt_C"/>
    <property type="match status" value="1"/>
</dbReference>
<gene>
    <name evidence="5" type="ORF">F0357_21845</name>
</gene>
<evidence type="ECO:0000313" key="5">
    <source>
        <dbReference type="EMBL" id="MQT15253.1"/>
    </source>
</evidence>
<organism evidence="5 6">
    <name type="scientific">Segnochrobactrum spirostomi</name>
    <dbReference type="NCBI Taxonomy" id="2608987"/>
    <lineage>
        <taxon>Bacteria</taxon>
        <taxon>Pseudomonadati</taxon>
        <taxon>Pseudomonadota</taxon>
        <taxon>Alphaproteobacteria</taxon>
        <taxon>Hyphomicrobiales</taxon>
        <taxon>Segnochrobactraceae</taxon>
        <taxon>Segnochrobactrum</taxon>
    </lineage>
</organism>
<dbReference type="PANTHER" id="PTHR43785:SF12">
    <property type="entry name" value="TYPE-1 GLUTAMINE SYNTHETASE 2"/>
    <property type="match status" value="1"/>
</dbReference>
<dbReference type="PROSITE" id="PS51987">
    <property type="entry name" value="GS_CATALYTIC"/>
    <property type="match status" value="1"/>
</dbReference>
<comment type="caution">
    <text evidence="5">The sequence shown here is derived from an EMBL/GenBank/DDBJ whole genome shotgun (WGS) entry which is preliminary data.</text>
</comment>
<evidence type="ECO:0000256" key="1">
    <source>
        <dbReference type="ARBA" id="ARBA00022598"/>
    </source>
</evidence>
<dbReference type="AlphaFoldDB" id="A0A6A7Y7K2"/>
<dbReference type="Gene3D" id="3.30.590.10">
    <property type="entry name" value="Glutamine synthetase/guanido kinase, catalytic domain"/>
    <property type="match status" value="1"/>
</dbReference>